<dbReference type="CDD" id="cd18579">
    <property type="entry name" value="ABC_6TM_ABCC_D1"/>
    <property type="match status" value="1"/>
</dbReference>
<feature type="compositionally biased region" description="Low complexity" evidence="10">
    <location>
        <begin position="63"/>
        <end position="75"/>
    </location>
</feature>
<proteinExistence type="inferred from homology"/>
<keyword evidence="5" id="KW-0677">Repeat</keyword>
<keyword evidence="8 11" id="KW-1133">Transmembrane helix</keyword>
<evidence type="ECO:0000256" key="9">
    <source>
        <dbReference type="ARBA" id="ARBA00023136"/>
    </source>
</evidence>
<evidence type="ECO:0000256" key="8">
    <source>
        <dbReference type="ARBA" id="ARBA00022989"/>
    </source>
</evidence>
<evidence type="ECO:0000256" key="4">
    <source>
        <dbReference type="ARBA" id="ARBA00022692"/>
    </source>
</evidence>
<evidence type="ECO:0000256" key="6">
    <source>
        <dbReference type="ARBA" id="ARBA00022741"/>
    </source>
</evidence>
<evidence type="ECO:0000313" key="15">
    <source>
        <dbReference type="Proteomes" id="UP000193411"/>
    </source>
</evidence>
<dbReference type="InterPro" id="IPR003593">
    <property type="entry name" value="AAA+_ATPase"/>
</dbReference>
<evidence type="ECO:0000256" key="10">
    <source>
        <dbReference type="SAM" id="MobiDB-lite"/>
    </source>
</evidence>
<organism evidence="14 15">
    <name type="scientific">Catenaria anguillulae PL171</name>
    <dbReference type="NCBI Taxonomy" id="765915"/>
    <lineage>
        <taxon>Eukaryota</taxon>
        <taxon>Fungi</taxon>
        <taxon>Fungi incertae sedis</taxon>
        <taxon>Blastocladiomycota</taxon>
        <taxon>Blastocladiomycetes</taxon>
        <taxon>Blastocladiales</taxon>
        <taxon>Catenariaceae</taxon>
        <taxon>Catenaria</taxon>
    </lineage>
</organism>
<dbReference type="PROSITE" id="PS50893">
    <property type="entry name" value="ABC_TRANSPORTER_2"/>
    <property type="match status" value="2"/>
</dbReference>
<feature type="region of interest" description="Disordered" evidence="10">
    <location>
        <begin position="1"/>
        <end position="75"/>
    </location>
</feature>
<feature type="transmembrane region" description="Helical" evidence="11">
    <location>
        <begin position="431"/>
        <end position="451"/>
    </location>
</feature>
<dbReference type="Gene3D" id="3.40.50.300">
    <property type="entry name" value="P-loop containing nucleotide triphosphate hydrolases"/>
    <property type="match status" value="2"/>
</dbReference>
<name>A0A1Y2HPJ4_9FUNG</name>
<dbReference type="GO" id="GO:0140359">
    <property type="term" value="F:ABC-type transporter activity"/>
    <property type="evidence" value="ECO:0007669"/>
    <property type="project" value="InterPro"/>
</dbReference>
<dbReference type="Pfam" id="PF00664">
    <property type="entry name" value="ABC_membrane"/>
    <property type="match status" value="2"/>
</dbReference>
<comment type="caution">
    <text evidence="14">The sequence shown here is derived from an EMBL/GenBank/DDBJ whole genome shotgun (WGS) entry which is preliminary data.</text>
</comment>
<dbReference type="PANTHER" id="PTHR24223">
    <property type="entry name" value="ATP-BINDING CASSETTE SUB-FAMILY C"/>
    <property type="match status" value="1"/>
</dbReference>
<evidence type="ECO:0000259" key="13">
    <source>
        <dbReference type="PROSITE" id="PS50929"/>
    </source>
</evidence>
<evidence type="ECO:0000256" key="1">
    <source>
        <dbReference type="ARBA" id="ARBA00004141"/>
    </source>
</evidence>
<dbReference type="CDD" id="cd18580">
    <property type="entry name" value="ABC_6TM_ABCC_D2"/>
    <property type="match status" value="1"/>
</dbReference>
<comment type="subcellular location">
    <subcellularLocation>
        <location evidence="1">Membrane</location>
        <topology evidence="1">Multi-pass membrane protein</topology>
    </subcellularLocation>
</comment>
<dbReference type="OrthoDB" id="6500128at2759"/>
<dbReference type="SUPFAM" id="SSF52540">
    <property type="entry name" value="P-loop containing nucleoside triphosphate hydrolases"/>
    <property type="match status" value="2"/>
</dbReference>
<dbReference type="SMART" id="SM00382">
    <property type="entry name" value="AAA"/>
    <property type="match status" value="1"/>
</dbReference>
<dbReference type="InterPro" id="IPR027417">
    <property type="entry name" value="P-loop_NTPase"/>
</dbReference>
<dbReference type="PROSITE" id="PS50929">
    <property type="entry name" value="ABC_TM1F"/>
    <property type="match status" value="2"/>
</dbReference>
<dbReference type="PANTHER" id="PTHR24223:SF456">
    <property type="entry name" value="MULTIDRUG RESISTANCE-ASSOCIATED PROTEIN LETHAL(2)03659"/>
    <property type="match status" value="1"/>
</dbReference>
<dbReference type="GO" id="GO:0016887">
    <property type="term" value="F:ATP hydrolysis activity"/>
    <property type="evidence" value="ECO:0007669"/>
    <property type="project" value="InterPro"/>
</dbReference>
<feature type="domain" description="ABC transporter" evidence="12">
    <location>
        <begin position="479"/>
        <end position="717"/>
    </location>
</feature>
<feature type="domain" description="ABC transporter" evidence="12">
    <location>
        <begin position="1169"/>
        <end position="1403"/>
    </location>
</feature>
<feature type="compositionally biased region" description="Low complexity" evidence="10">
    <location>
        <begin position="1"/>
        <end position="24"/>
    </location>
</feature>
<feature type="transmembrane region" description="Helical" evidence="11">
    <location>
        <begin position="215"/>
        <end position="235"/>
    </location>
</feature>
<dbReference type="Pfam" id="PF00005">
    <property type="entry name" value="ABC_tran"/>
    <property type="match status" value="2"/>
</dbReference>
<keyword evidence="9 11" id="KW-0472">Membrane</keyword>
<dbReference type="FunFam" id="1.20.1560.10:FF:000013">
    <property type="entry name" value="ABC transporter C family member 2"/>
    <property type="match status" value="1"/>
</dbReference>
<keyword evidence="7" id="KW-0067">ATP-binding</keyword>
<feature type="transmembrane region" description="Helical" evidence="11">
    <location>
        <begin position="820"/>
        <end position="844"/>
    </location>
</feature>
<dbReference type="SUPFAM" id="SSF90123">
    <property type="entry name" value="ABC transporter transmembrane region"/>
    <property type="match status" value="2"/>
</dbReference>
<evidence type="ECO:0000256" key="5">
    <source>
        <dbReference type="ARBA" id="ARBA00022737"/>
    </source>
</evidence>
<feature type="transmembrane region" description="Helical" evidence="11">
    <location>
        <begin position="1049"/>
        <end position="1068"/>
    </location>
</feature>
<dbReference type="PROSITE" id="PS00211">
    <property type="entry name" value="ABC_TRANSPORTER_1"/>
    <property type="match status" value="1"/>
</dbReference>
<evidence type="ECO:0000259" key="12">
    <source>
        <dbReference type="PROSITE" id="PS50893"/>
    </source>
</evidence>
<dbReference type="InterPro" id="IPR036640">
    <property type="entry name" value="ABC1_TM_sf"/>
</dbReference>
<dbReference type="GO" id="GO:0016020">
    <property type="term" value="C:membrane"/>
    <property type="evidence" value="ECO:0007669"/>
    <property type="project" value="UniProtKB-SubCell"/>
</dbReference>
<dbReference type="STRING" id="765915.A0A1Y2HPJ4"/>
<dbReference type="InterPro" id="IPR044726">
    <property type="entry name" value="ABCC_6TM_D2"/>
</dbReference>
<keyword evidence="3" id="KW-0813">Transport</keyword>
<comment type="similarity">
    <text evidence="2">Belongs to the ABC transporter superfamily. ABCC family. Conjugate transporter (TC 3.A.1.208) subfamily.</text>
</comment>
<evidence type="ECO:0000256" key="3">
    <source>
        <dbReference type="ARBA" id="ARBA00022448"/>
    </source>
</evidence>
<keyword evidence="4 11" id="KW-0812">Transmembrane</keyword>
<dbReference type="Gene3D" id="1.20.1560.10">
    <property type="entry name" value="ABC transporter type 1, transmembrane domain"/>
    <property type="match status" value="2"/>
</dbReference>
<dbReference type="CDD" id="cd03244">
    <property type="entry name" value="ABCC_MRP_domain2"/>
    <property type="match status" value="1"/>
</dbReference>
<evidence type="ECO:0000313" key="14">
    <source>
        <dbReference type="EMBL" id="ORZ36525.1"/>
    </source>
</evidence>
<evidence type="ECO:0000256" key="7">
    <source>
        <dbReference type="ARBA" id="ARBA00022840"/>
    </source>
</evidence>
<keyword evidence="6" id="KW-0547">Nucleotide-binding</keyword>
<evidence type="ECO:0000256" key="11">
    <source>
        <dbReference type="SAM" id="Phobius"/>
    </source>
</evidence>
<dbReference type="InterPro" id="IPR003439">
    <property type="entry name" value="ABC_transporter-like_ATP-bd"/>
</dbReference>
<protein>
    <recommendedName>
        <fullName evidence="16">P-loop containing nucleoside triphosphate hydrolase protein</fullName>
    </recommendedName>
</protein>
<reference evidence="14 15" key="1">
    <citation type="submission" date="2016-07" db="EMBL/GenBank/DDBJ databases">
        <title>Pervasive Adenine N6-methylation of Active Genes in Fungi.</title>
        <authorList>
            <consortium name="DOE Joint Genome Institute"/>
            <person name="Mondo S.J."/>
            <person name="Dannebaum R.O."/>
            <person name="Kuo R.C."/>
            <person name="Labutti K."/>
            <person name="Haridas S."/>
            <person name="Kuo A."/>
            <person name="Salamov A."/>
            <person name="Ahrendt S.R."/>
            <person name="Lipzen A."/>
            <person name="Sullivan W."/>
            <person name="Andreopoulos W.B."/>
            <person name="Clum A."/>
            <person name="Lindquist E."/>
            <person name="Daum C."/>
            <person name="Ramamoorthy G.K."/>
            <person name="Gryganskyi A."/>
            <person name="Culley D."/>
            <person name="Magnuson J.K."/>
            <person name="James T.Y."/>
            <person name="O'Malley M.A."/>
            <person name="Stajich J.E."/>
            <person name="Spatafora J.W."/>
            <person name="Visel A."/>
            <person name="Grigoriev I.V."/>
        </authorList>
    </citation>
    <scope>NUCLEOTIDE SEQUENCE [LARGE SCALE GENOMIC DNA]</scope>
    <source>
        <strain evidence="14 15">PL171</strain>
    </source>
</reference>
<dbReference type="InterPro" id="IPR017871">
    <property type="entry name" value="ABC_transporter-like_CS"/>
</dbReference>
<sequence>MPSPSQSASPAAAALALAPASSTGSGSGTGAGDGSPYEALALGRFTPRQDFQPLYQDQDHDGPPSSSSSSAIAPSPAQDDAAFALAPSPLDTQPWYSYNRLMFSWVNPLIALGDAIDPSNMHAVPRTATAQATATAFDSAWATELATLGPQKARIMWTLVRVHSTELAIAGLVGFLEIGIKLAEAVTLGLVVQHFQTNQAAELASPATPIPYSPLGMGILWVLLLAGATGIHALFRHNYGFLTQFTAAKMRTSLMAAVFAKSLRMPSHSISPGVVVNLLSNDTAILDALNVHGHQLYLAPFETLVCAYWLYRELGWPGLVGLAVIALMVVQQQWFGRMYQQARSKTVKWRDARVRLMTDLVQGIAVVKFNSWQQPFTAQVTDLRTHELHGLSRAATLDAILEASFFSFMMVISLVTYGTCFLANIPLLPSQLFVSLSLFAILRLTLATFLPKGFKAVSEGRVSLGRIAAFLAQDERDVVESGSGSKVLDQPLVLENARFTWPTTSSSTMASTAIPTPSTDFVLDSSLLSALLGEMPSLTHAKAPHMLAGLSIGYAPQTPWLMSGTVQENILFGLPLDGPWLDRVIDMCDLGPDLQMWPNGLDTRVGERGVQLSGGQRARIGLARAVYARPQVLVTDDVFAALDAKVARKVFDKVVQGGWSGATKVIVTHSLALARQCDQVLQGTWDEVVARAAKPGRGGWLPTVAEWEDKHRVQQQQQQQGADKYVSIRSVAGTASFMSSLAAARSDAASVRSLAPSTRTGTIATAVTTGTAASPTTAATPETAKFLSHSPTSQAQDEQSAIGSVPWSTYIRFFISPTPLATLVMCLFLMILGQALAIGADWFLAQWVRGPTQLQSSDTFHMSWFAGLVVAAVAVGMLRAVVAFSMLLNASRVASVEMLQRVLDAPLAWFVDRPTGQILNRFAKDQSQVDETLPSLFFNLVQLMFLILGSIAVVLMVLPWVALSLPVLVFIFWRIRSSYIATNRRLKRLESTTRSPIYAHLSESLDALPVLRAMNAREAFTRKFLALIDGNSRAVLDLQGVTRWIAVRLDLLLAGFILIAGLVAVAVAEFSELAPSLVGLALTYALQMNRVLQFATRQSVEAEVLMVCVERMHQYCDLPGEAVPPSKYTKQVDGIEMPTAFAAAATSDLAAVGSTNKQPPKGWPQTSNVLVQDMSMRYKPTLPPVLKGWNLEFKSGERIGIVGRTGAGKSSFVQALFKMYPIQGEIYLDGVASSSLDIIEYRKQLAIIPQSPFLFHGTVRSNLDPWNTYSDHALWDSLDRVGLKPMVTALDGQLDAPVDDGGSNWSVGSRQLLCLARALLRNARILICDEAAANVDHASDELIQHTLHTQVPHDTLVITIAHRLASIMTYDKVLVVDKGQVVEFGHPYQLLMLGGATLARGGGAVGVFKSMVEEMGPEVSAQLWVVARKSWERHEAKVRDAEEWVTTPRR</sequence>
<dbReference type="GO" id="GO:0005524">
    <property type="term" value="F:ATP binding"/>
    <property type="evidence" value="ECO:0007669"/>
    <property type="project" value="UniProtKB-KW"/>
</dbReference>
<feature type="domain" description="ABC transmembrane type-1" evidence="13">
    <location>
        <begin position="824"/>
        <end position="1101"/>
    </location>
</feature>
<gene>
    <name evidence="14" type="ORF">BCR44DRAFT_1432066</name>
</gene>
<feature type="transmembrane region" description="Helical" evidence="11">
    <location>
        <begin position="317"/>
        <end position="335"/>
    </location>
</feature>
<feature type="domain" description="ABC transmembrane type-1" evidence="13">
    <location>
        <begin position="168"/>
        <end position="449"/>
    </location>
</feature>
<evidence type="ECO:0000256" key="2">
    <source>
        <dbReference type="ARBA" id="ARBA00009726"/>
    </source>
</evidence>
<dbReference type="Proteomes" id="UP000193411">
    <property type="component" value="Unassembled WGS sequence"/>
</dbReference>
<feature type="transmembrane region" description="Helical" evidence="11">
    <location>
        <begin position="864"/>
        <end position="888"/>
    </location>
</feature>
<accession>A0A1Y2HPJ4</accession>
<dbReference type="InterPro" id="IPR044746">
    <property type="entry name" value="ABCC_6TM_D1"/>
</dbReference>
<keyword evidence="15" id="KW-1185">Reference proteome</keyword>
<dbReference type="InterPro" id="IPR050173">
    <property type="entry name" value="ABC_transporter_C-like"/>
</dbReference>
<dbReference type="EMBL" id="MCFL01000016">
    <property type="protein sequence ID" value="ORZ36525.1"/>
    <property type="molecule type" value="Genomic_DNA"/>
</dbReference>
<dbReference type="FunFam" id="3.40.50.300:FF:000163">
    <property type="entry name" value="Multidrug resistance-associated protein member 4"/>
    <property type="match status" value="1"/>
</dbReference>
<feature type="transmembrane region" description="Helical" evidence="11">
    <location>
        <begin position="403"/>
        <end position="425"/>
    </location>
</feature>
<evidence type="ECO:0008006" key="16">
    <source>
        <dbReference type="Google" id="ProtNLM"/>
    </source>
</evidence>
<dbReference type="InterPro" id="IPR011527">
    <property type="entry name" value="ABC1_TM_dom"/>
</dbReference>